<dbReference type="Proteomes" id="UP000017559">
    <property type="component" value="Unassembled WGS sequence"/>
</dbReference>
<dbReference type="HOGENOM" id="CLU_713884_0_0_1"/>
<protein>
    <submittedName>
        <fullName evidence="1">Uncharacterized protein</fullName>
    </submittedName>
</protein>
<proteinExistence type="predicted"/>
<gene>
    <name evidence="1" type="ORF">Moror_11192</name>
</gene>
<reference evidence="1 2" key="1">
    <citation type="journal article" date="2014" name="BMC Genomics">
        <title>Genome and secretome analysis of the hemibiotrophic fungal pathogen, Moniliophthora roreri, which causes frosty pod rot disease of cacao: mechanisms of the biotrophic and necrotrophic phases.</title>
        <authorList>
            <person name="Meinhardt L.W."/>
            <person name="Costa G.G.L."/>
            <person name="Thomazella D.P.T."/>
            <person name="Teixeira P.J.P.L."/>
            <person name="Carazzolle M.F."/>
            <person name="Schuster S.C."/>
            <person name="Carlson J.E."/>
            <person name="Guiltinan M.J."/>
            <person name="Mieczkowski P."/>
            <person name="Farmer A."/>
            <person name="Ramaraj T."/>
            <person name="Crozier J."/>
            <person name="Davis R.E."/>
            <person name="Shao J."/>
            <person name="Melnick R.L."/>
            <person name="Pereira G.A.G."/>
            <person name="Bailey B.A."/>
        </authorList>
    </citation>
    <scope>NUCLEOTIDE SEQUENCE [LARGE SCALE GENOMIC DNA]</scope>
    <source>
        <strain evidence="1 2">MCA 2997</strain>
    </source>
</reference>
<name>V2WR34_MONRO</name>
<keyword evidence="2" id="KW-1185">Reference proteome</keyword>
<dbReference type="KEGG" id="mrr:Moror_11192"/>
<dbReference type="AlphaFoldDB" id="V2WR34"/>
<evidence type="ECO:0000313" key="1">
    <source>
        <dbReference type="EMBL" id="ESK82655.1"/>
    </source>
</evidence>
<dbReference type="OrthoDB" id="10463538at2759"/>
<comment type="caution">
    <text evidence="1">The sequence shown here is derived from an EMBL/GenBank/DDBJ whole genome shotgun (WGS) entry which is preliminary data.</text>
</comment>
<evidence type="ECO:0000313" key="2">
    <source>
        <dbReference type="Proteomes" id="UP000017559"/>
    </source>
</evidence>
<sequence>MTSASTLDQVLEPGGPKPLYRLPSTVTDCTLIGNRSPLAKDLEGPTNEGIVEEKHKRIDTADEMLHCKVSLDRDVAKELWLGYSLMKGTREKWDKMFTTHRQGAARKLEVLELQMFNCNKSYFICSWFMGLLENAEQRLAASSQSGITRPAAPYVGSSWGFLLLLKRDQPTDPTKPHFQADGVCTYKPRSDMCLDIDDFPVIICEIDSGVRLWDERRMLIQGICLAKLAYKICLENEIHKMGVPYERSEHASIYEAVHKEALKKNLVIMGIFGEHNGQARRYMFYNDGNKTYIQQRASYNIHNAREIIGLMFELLNYAVYLESMHKSHPLGVGNADDGIGVLPGSSETQRSSGQRLLAFGPQLEELGLILIPNHTKLPSLPHVCAAQ</sequence>
<accession>V2WR34</accession>
<organism evidence="1 2">
    <name type="scientific">Moniliophthora roreri (strain MCA 2997)</name>
    <name type="common">Cocoa frosty pod rot fungus</name>
    <name type="synonym">Crinipellis roreri</name>
    <dbReference type="NCBI Taxonomy" id="1381753"/>
    <lineage>
        <taxon>Eukaryota</taxon>
        <taxon>Fungi</taxon>
        <taxon>Dikarya</taxon>
        <taxon>Basidiomycota</taxon>
        <taxon>Agaricomycotina</taxon>
        <taxon>Agaricomycetes</taxon>
        <taxon>Agaricomycetidae</taxon>
        <taxon>Agaricales</taxon>
        <taxon>Marasmiineae</taxon>
        <taxon>Marasmiaceae</taxon>
        <taxon>Moniliophthora</taxon>
    </lineage>
</organism>
<dbReference type="EMBL" id="AWSO01001840">
    <property type="protein sequence ID" value="ESK82655.1"/>
    <property type="molecule type" value="Genomic_DNA"/>
</dbReference>